<evidence type="ECO:0000313" key="6">
    <source>
        <dbReference type="Proteomes" id="UP000474777"/>
    </source>
</evidence>
<dbReference type="AlphaFoldDB" id="A0A6B3LRF0"/>
<name>A0A6B3LRF0_9BACT</name>
<keyword evidence="1" id="KW-0328">Glycosyltransferase</keyword>
<dbReference type="InterPro" id="IPR007657">
    <property type="entry name" value="Glycosyltransferase_61"/>
</dbReference>
<gene>
    <name evidence="5" type="ORF">GXP69_11975</name>
</gene>
<keyword evidence="2 5" id="KW-0808">Transferase</keyword>
<protein>
    <submittedName>
        <fullName evidence="5">Glycosyltransferase family 61 protein</fullName>
    </submittedName>
</protein>
<dbReference type="PANTHER" id="PTHR20961">
    <property type="entry name" value="GLYCOSYLTRANSFERASE"/>
    <property type="match status" value="1"/>
</dbReference>
<accession>A0A6B3LRF0</accession>
<dbReference type="EMBL" id="JAAGWD010000005">
    <property type="protein sequence ID" value="NEM98413.1"/>
    <property type="molecule type" value="Genomic_DNA"/>
</dbReference>
<proteinExistence type="predicted"/>
<keyword evidence="6" id="KW-1185">Reference proteome</keyword>
<evidence type="ECO:0000256" key="1">
    <source>
        <dbReference type="ARBA" id="ARBA00022676"/>
    </source>
</evidence>
<evidence type="ECO:0000256" key="3">
    <source>
        <dbReference type="ARBA" id="ARBA00023180"/>
    </source>
</evidence>
<dbReference type="InterPro" id="IPR049625">
    <property type="entry name" value="Glyco_transf_61_cat"/>
</dbReference>
<keyword evidence="3" id="KW-0325">Glycoprotein</keyword>
<dbReference type="Pfam" id="PF04577">
    <property type="entry name" value="Glyco_transf_61"/>
    <property type="match status" value="1"/>
</dbReference>
<organism evidence="5 6">
    <name type="scientific">Pontibacter burrus</name>
    <dbReference type="NCBI Taxonomy" id="2704466"/>
    <lineage>
        <taxon>Bacteria</taxon>
        <taxon>Pseudomonadati</taxon>
        <taxon>Bacteroidota</taxon>
        <taxon>Cytophagia</taxon>
        <taxon>Cytophagales</taxon>
        <taxon>Hymenobacteraceae</taxon>
        <taxon>Pontibacter</taxon>
    </lineage>
</organism>
<evidence type="ECO:0000313" key="5">
    <source>
        <dbReference type="EMBL" id="NEM98413.1"/>
    </source>
</evidence>
<sequence>MKSKIILQKVARRANKFAKRFVPYRTYLRPNGVYTIPSLIADTQTSDEGVIIHSIYPNHVTTLDISEELYQACSEYWKPQRSVITDYVVVEVPNGRLHTDNECSIAVVTQKGKLVDNVSLSLIDGKVVSPQQNNIFRQSYFTEPVKFNGTVFTMLSGGAGINNIGHWFLDVLPRLHLLQKSRLFEQVDYFLVPSTRYSYQIETLEILGIPKEKIISGENYTHLIADRLIASTAPRGNYTLVPEWLITYMRQAFVPATAVAHDHQVESEGPFLFISRKDSSIRNVLNEDELQQVLQQYGFNTIVSSKLSIADKIQLFSSAKFILSPTGAGLISMLFCQPGTKLVEIFNEGFVIEPFFDIATKLKLDYNYIICKSQGRVAKNATQGQQDHLLVETEKVEALLEQLVNQDERLTASS</sequence>
<feature type="domain" description="Glycosyltransferase 61 catalytic" evidence="4">
    <location>
        <begin position="165"/>
        <end position="343"/>
    </location>
</feature>
<comment type="caution">
    <text evidence="5">The sequence shown here is derived from an EMBL/GenBank/DDBJ whole genome shotgun (WGS) entry which is preliminary data.</text>
</comment>
<dbReference type="Proteomes" id="UP000474777">
    <property type="component" value="Unassembled WGS sequence"/>
</dbReference>
<dbReference type="RefSeq" id="WP_163915314.1">
    <property type="nucleotide sequence ID" value="NZ_JAAGWD010000005.1"/>
</dbReference>
<evidence type="ECO:0000256" key="2">
    <source>
        <dbReference type="ARBA" id="ARBA00022679"/>
    </source>
</evidence>
<reference evidence="5 6" key="1">
    <citation type="submission" date="2020-02" db="EMBL/GenBank/DDBJ databases">
        <authorList>
            <person name="Kim M.K."/>
        </authorList>
    </citation>
    <scope>NUCLEOTIDE SEQUENCE [LARGE SCALE GENOMIC DNA]</scope>
    <source>
        <strain evidence="5 6">BT327</strain>
    </source>
</reference>
<evidence type="ECO:0000259" key="4">
    <source>
        <dbReference type="Pfam" id="PF04577"/>
    </source>
</evidence>
<dbReference type="GO" id="GO:0016757">
    <property type="term" value="F:glycosyltransferase activity"/>
    <property type="evidence" value="ECO:0007669"/>
    <property type="project" value="UniProtKB-KW"/>
</dbReference>